<feature type="transmembrane region" description="Helical" evidence="1">
    <location>
        <begin position="65"/>
        <end position="83"/>
    </location>
</feature>
<feature type="transmembrane region" description="Helical" evidence="1">
    <location>
        <begin position="7"/>
        <end position="28"/>
    </location>
</feature>
<reference evidence="2" key="1">
    <citation type="journal article" date="2021" name="PeerJ">
        <title>Extensive microbial diversity within the chicken gut microbiome revealed by metagenomics and culture.</title>
        <authorList>
            <person name="Gilroy R."/>
            <person name="Ravi A."/>
            <person name="Getino M."/>
            <person name="Pursley I."/>
            <person name="Horton D.L."/>
            <person name="Alikhan N.F."/>
            <person name="Baker D."/>
            <person name="Gharbi K."/>
            <person name="Hall N."/>
            <person name="Watson M."/>
            <person name="Adriaenssens E.M."/>
            <person name="Foster-Nyarko E."/>
            <person name="Jarju S."/>
            <person name="Secka A."/>
            <person name="Antonio M."/>
            <person name="Oren A."/>
            <person name="Chaudhuri R.R."/>
            <person name="La Ragione R."/>
            <person name="Hildebrand F."/>
            <person name="Pallen M.J."/>
        </authorList>
    </citation>
    <scope>NUCLEOTIDE SEQUENCE</scope>
    <source>
        <strain evidence="2">CHK195-9823</strain>
    </source>
</reference>
<sequence length="296" mass="33162">MVKTYKGCFAAVFIFIDFLVLLLCYSITQAPVLYYILAVVILLSSIFYIVYKLRPDFRDFLDDHVDIPFLYALVVLLCSIAFLRTGAMDLISLKSPSRAVLSNTEFTMNRHILNLNTYRLSGTNEEEEDLTLNINKDLYNSFSYAVPSEELENNSKIQSYAYSENALFDVTYLPGSKRVLTITAQDLPAEDSEDTQVSDLMSDSSNLESLQAEITSIIDATTMEAKVTDLKDYSGDVIKNGSTITIHGSMTLLYPFNVQGFYEIKEGDQVEFLISDVSAEDGITVETSYLNLVTAP</sequence>
<evidence type="ECO:0000313" key="3">
    <source>
        <dbReference type="Proteomes" id="UP000886814"/>
    </source>
</evidence>
<accession>A0A9D1TG54</accession>
<comment type="caution">
    <text evidence="2">The sequence shown here is derived from an EMBL/GenBank/DDBJ whole genome shotgun (WGS) entry which is preliminary data.</text>
</comment>
<proteinExistence type="predicted"/>
<dbReference type="Proteomes" id="UP000886814">
    <property type="component" value="Unassembled WGS sequence"/>
</dbReference>
<keyword evidence="1" id="KW-0812">Transmembrane</keyword>
<keyword evidence="1" id="KW-1133">Transmembrane helix</keyword>
<dbReference type="EMBL" id="DXIQ01000054">
    <property type="protein sequence ID" value="HIV39047.1"/>
    <property type="molecule type" value="Genomic_DNA"/>
</dbReference>
<dbReference type="AlphaFoldDB" id="A0A9D1TG54"/>
<keyword evidence="1" id="KW-0472">Membrane</keyword>
<protein>
    <submittedName>
        <fullName evidence="2">Uncharacterized protein</fullName>
    </submittedName>
</protein>
<reference evidence="2" key="2">
    <citation type="submission" date="2021-04" db="EMBL/GenBank/DDBJ databases">
        <authorList>
            <person name="Gilroy R."/>
        </authorList>
    </citation>
    <scope>NUCLEOTIDE SEQUENCE</scope>
    <source>
        <strain evidence="2">CHK195-9823</strain>
    </source>
</reference>
<name>A0A9D1TG54_9FIRM</name>
<organism evidence="2 3">
    <name type="scientific">Candidatus Blautia stercorigallinarum</name>
    <dbReference type="NCBI Taxonomy" id="2838501"/>
    <lineage>
        <taxon>Bacteria</taxon>
        <taxon>Bacillati</taxon>
        <taxon>Bacillota</taxon>
        <taxon>Clostridia</taxon>
        <taxon>Lachnospirales</taxon>
        <taxon>Lachnospiraceae</taxon>
        <taxon>Blautia</taxon>
    </lineage>
</organism>
<evidence type="ECO:0000256" key="1">
    <source>
        <dbReference type="SAM" id="Phobius"/>
    </source>
</evidence>
<gene>
    <name evidence="2" type="ORF">H9747_08635</name>
</gene>
<feature type="transmembrane region" description="Helical" evidence="1">
    <location>
        <begin position="34"/>
        <end position="53"/>
    </location>
</feature>
<evidence type="ECO:0000313" key="2">
    <source>
        <dbReference type="EMBL" id="HIV39047.1"/>
    </source>
</evidence>